<feature type="transmembrane region" description="Helical" evidence="13">
    <location>
        <begin position="221"/>
        <end position="242"/>
    </location>
</feature>
<name>A0ABU8WBC6_9BURK</name>
<dbReference type="EMBL" id="JBBKZV010000037">
    <property type="protein sequence ID" value="MEJ8826596.1"/>
    <property type="molecule type" value="Genomic_DNA"/>
</dbReference>
<keyword evidence="7" id="KW-0479">Metal-binding</keyword>
<keyword evidence="9 13" id="KW-1133">Transmembrane helix</keyword>
<evidence type="ECO:0000313" key="15">
    <source>
        <dbReference type="EMBL" id="MEJ8826596.1"/>
    </source>
</evidence>
<keyword evidence="10" id="KW-0408">Iron</keyword>
<protein>
    <submittedName>
        <fullName evidence="15">Cytochrome b/b6 domain-containing protein</fullName>
    </submittedName>
</protein>
<dbReference type="Pfam" id="PF01292">
    <property type="entry name" value="Ni_hydr_CYTB"/>
    <property type="match status" value="1"/>
</dbReference>
<evidence type="ECO:0000256" key="8">
    <source>
        <dbReference type="ARBA" id="ARBA00022982"/>
    </source>
</evidence>
<evidence type="ECO:0000256" key="11">
    <source>
        <dbReference type="ARBA" id="ARBA00023136"/>
    </source>
</evidence>
<keyword evidence="11 13" id="KW-0472">Membrane</keyword>
<evidence type="ECO:0000256" key="12">
    <source>
        <dbReference type="ARBA" id="ARBA00037975"/>
    </source>
</evidence>
<keyword evidence="3" id="KW-0813">Transport</keyword>
<comment type="similarity">
    <text evidence="12">Belongs to the cytochrome b561 family.</text>
</comment>
<dbReference type="Proteomes" id="UP001363010">
    <property type="component" value="Unassembled WGS sequence"/>
</dbReference>
<feature type="transmembrane region" description="Helical" evidence="13">
    <location>
        <begin position="141"/>
        <end position="162"/>
    </location>
</feature>
<evidence type="ECO:0000256" key="3">
    <source>
        <dbReference type="ARBA" id="ARBA00022448"/>
    </source>
</evidence>
<organism evidence="15 16">
    <name type="scientific">Variovorax humicola</name>
    <dbReference type="NCBI Taxonomy" id="1769758"/>
    <lineage>
        <taxon>Bacteria</taxon>
        <taxon>Pseudomonadati</taxon>
        <taxon>Pseudomonadota</taxon>
        <taxon>Betaproteobacteria</taxon>
        <taxon>Burkholderiales</taxon>
        <taxon>Comamonadaceae</taxon>
        <taxon>Variovorax</taxon>
    </lineage>
</organism>
<feature type="transmembrane region" description="Helical" evidence="13">
    <location>
        <begin position="262"/>
        <end position="295"/>
    </location>
</feature>
<evidence type="ECO:0000256" key="9">
    <source>
        <dbReference type="ARBA" id="ARBA00022989"/>
    </source>
</evidence>
<evidence type="ECO:0000256" key="13">
    <source>
        <dbReference type="SAM" id="Phobius"/>
    </source>
</evidence>
<evidence type="ECO:0000313" key="16">
    <source>
        <dbReference type="Proteomes" id="UP001363010"/>
    </source>
</evidence>
<comment type="subcellular location">
    <subcellularLocation>
        <location evidence="2">Cell membrane</location>
        <topology evidence="2">Multi-pass membrane protein</topology>
    </subcellularLocation>
</comment>
<keyword evidence="4" id="KW-1003">Cell membrane</keyword>
<evidence type="ECO:0000256" key="1">
    <source>
        <dbReference type="ARBA" id="ARBA00001970"/>
    </source>
</evidence>
<evidence type="ECO:0000256" key="6">
    <source>
        <dbReference type="ARBA" id="ARBA00022692"/>
    </source>
</evidence>
<accession>A0ABU8WBC6</accession>
<sequence length="305" mass="33173">MSSSHIADGRLATPGELIEATRGVPTNAGNAMRAPTSLPLRRILPRRLARFGRAGAFGSCLGAVRSGLRRSEFGQADFFPMALAGDNRIPIELAIEPAVPGSVAGDMVRMTPLRHALRAGFDESGGLTMTSVSRYAASSRWLHWLTVLLLLVMIPVGIWIGFFEPTEEALKMRLYNVHESLGVLVFVLVLIRIVNRRLNPPPPLPADMPAWMRSVAHANHIGLYVLLVLMPVIGFLATNAWGFPLSVFNVLPIPSPLGKDEALAKVLSFLHLCGAIAIGLMILGHLAGVVHHTFIRRDGLLRRML</sequence>
<keyword evidence="16" id="KW-1185">Reference proteome</keyword>
<dbReference type="InterPro" id="IPR016174">
    <property type="entry name" value="Di-haem_cyt_TM"/>
</dbReference>
<evidence type="ECO:0000256" key="5">
    <source>
        <dbReference type="ARBA" id="ARBA00022617"/>
    </source>
</evidence>
<dbReference type="InterPro" id="IPR052168">
    <property type="entry name" value="Cytochrome_b561_oxidase"/>
</dbReference>
<comment type="cofactor">
    <cofactor evidence="1">
        <name>heme b</name>
        <dbReference type="ChEBI" id="CHEBI:60344"/>
    </cofactor>
</comment>
<feature type="transmembrane region" description="Helical" evidence="13">
    <location>
        <begin position="174"/>
        <end position="194"/>
    </location>
</feature>
<evidence type="ECO:0000259" key="14">
    <source>
        <dbReference type="Pfam" id="PF01292"/>
    </source>
</evidence>
<evidence type="ECO:0000256" key="10">
    <source>
        <dbReference type="ARBA" id="ARBA00023004"/>
    </source>
</evidence>
<reference evidence="15 16" key="1">
    <citation type="submission" date="2024-03" db="EMBL/GenBank/DDBJ databases">
        <title>Novel species of the genus Variovorax.</title>
        <authorList>
            <person name="Liu Q."/>
            <person name="Xin Y.-H."/>
        </authorList>
    </citation>
    <scope>NUCLEOTIDE SEQUENCE [LARGE SCALE GENOMIC DNA]</scope>
    <source>
        <strain evidence="15 16">KACC 18501</strain>
    </source>
</reference>
<keyword evidence="5" id="KW-0349">Heme</keyword>
<gene>
    <name evidence="15" type="ORF">WKW80_32040</name>
</gene>
<evidence type="ECO:0000256" key="4">
    <source>
        <dbReference type="ARBA" id="ARBA00022475"/>
    </source>
</evidence>
<comment type="caution">
    <text evidence="15">The sequence shown here is derived from an EMBL/GenBank/DDBJ whole genome shotgun (WGS) entry which is preliminary data.</text>
</comment>
<dbReference type="PANTHER" id="PTHR30529:SF1">
    <property type="entry name" value="CYTOCHROME B561 HOMOLOG 2"/>
    <property type="match status" value="1"/>
</dbReference>
<dbReference type="PANTHER" id="PTHR30529">
    <property type="entry name" value="CYTOCHROME B561"/>
    <property type="match status" value="1"/>
</dbReference>
<dbReference type="Gene3D" id="1.20.950.20">
    <property type="entry name" value="Transmembrane di-heme cytochromes, Chain C"/>
    <property type="match status" value="1"/>
</dbReference>
<evidence type="ECO:0000256" key="7">
    <source>
        <dbReference type="ARBA" id="ARBA00022723"/>
    </source>
</evidence>
<keyword evidence="6 13" id="KW-0812">Transmembrane</keyword>
<feature type="domain" description="Cytochrome b561 bacterial/Ni-hydrogenase" evidence="14">
    <location>
        <begin position="134"/>
        <end position="305"/>
    </location>
</feature>
<dbReference type="RefSeq" id="WP_340367634.1">
    <property type="nucleotide sequence ID" value="NZ_JBBKZV010000037.1"/>
</dbReference>
<dbReference type="SUPFAM" id="SSF81342">
    <property type="entry name" value="Transmembrane di-heme cytochromes"/>
    <property type="match status" value="1"/>
</dbReference>
<proteinExistence type="inferred from homology"/>
<dbReference type="InterPro" id="IPR011577">
    <property type="entry name" value="Cyt_b561_bac/Ni-Hgenase"/>
</dbReference>
<evidence type="ECO:0000256" key="2">
    <source>
        <dbReference type="ARBA" id="ARBA00004651"/>
    </source>
</evidence>
<keyword evidence="8" id="KW-0249">Electron transport</keyword>